<name>A0A1I7U048_9PELO</name>
<dbReference type="GO" id="GO:0005829">
    <property type="term" value="C:cytosol"/>
    <property type="evidence" value="ECO:0007669"/>
    <property type="project" value="TreeGrafter"/>
</dbReference>
<evidence type="ECO:0000259" key="3">
    <source>
        <dbReference type="PROSITE" id="PS50235"/>
    </source>
</evidence>
<reference evidence="5" key="1">
    <citation type="submission" date="2016-11" db="UniProtKB">
        <authorList>
            <consortium name="WormBaseParasite"/>
        </authorList>
    </citation>
    <scope>IDENTIFICATION</scope>
</reference>
<dbReference type="Pfam" id="PF00443">
    <property type="entry name" value="UCH"/>
    <property type="match status" value="1"/>
</dbReference>
<accession>A0A1I7U048</accession>
<protein>
    <submittedName>
        <fullName evidence="5">USP domain-containing protein</fullName>
    </submittedName>
</protein>
<dbReference type="CDD" id="cd02257">
    <property type="entry name" value="Peptidase_C19"/>
    <property type="match status" value="1"/>
</dbReference>
<dbReference type="PROSITE" id="PS50235">
    <property type="entry name" value="USP_3"/>
    <property type="match status" value="1"/>
</dbReference>
<comment type="similarity">
    <text evidence="1">Belongs to the peptidase C19 family.</text>
</comment>
<dbReference type="WBParaSite" id="Csp11.Scaffold629.g13525.t1">
    <property type="protein sequence ID" value="Csp11.Scaffold629.g13525.t1"/>
    <property type="gene ID" value="Csp11.Scaffold629.g13525"/>
</dbReference>
<feature type="domain" description="USP" evidence="3">
    <location>
        <begin position="151"/>
        <end position="445"/>
    </location>
</feature>
<organism evidence="4 5">
    <name type="scientific">Caenorhabditis tropicalis</name>
    <dbReference type="NCBI Taxonomy" id="1561998"/>
    <lineage>
        <taxon>Eukaryota</taxon>
        <taxon>Metazoa</taxon>
        <taxon>Ecdysozoa</taxon>
        <taxon>Nematoda</taxon>
        <taxon>Chromadorea</taxon>
        <taxon>Rhabditida</taxon>
        <taxon>Rhabditina</taxon>
        <taxon>Rhabditomorpha</taxon>
        <taxon>Rhabditoidea</taxon>
        <taxon>Rhabditidae</taxon>
        <taxon>Peloderinae</taxon>
        <taxon>Caenorhabditis</taxon>
    </lineage>
</organism>
<dbReference type="AlphaFoldDB" id="A0A1I7U048"/>
<evidence type="ECO:0000313" key="5">
    <source>
        <dbReference type="WBParaSite" id="Csp11.Scaffold629.g13525.t1"/>
    </source>
</evidence>
<dbReference type="InterPro" id="IPR028889">
    <property type="entry name" value="USP"/>
</dbReference>
<feature type="region of interest" description="Disordered" evidence="2">
    <location>
        <begin position="1"/>
        <end position="52"/>
    </location>
</feature>
<feature type="compositionally biased region" description="Polar residues" evidence="2">
    <location>
        <begin position="32"/>
        <end position="52"/>
    </location>
</feature>
<dbReference type="InterPro" id="IPR050164">
    <property type="entry name" value="Peptidase_C19"/>
</dbReference>
<keyword evidence="4" id="KW-1185">Reference proteome</keyword>
<evidence type="ECO:0000256" key="1">
    <source>
        <dbReference type="ARBA" id="ARBA00009085"/>
    </source>
</evidence>
<evidence type="ECO:0000256" key="2">
    <source>
        <dbReference type="SAM" id="MobiDB-lite"/>
    </source>
</evidence>
<dbReference type="InterPro" id="IPR001394">
    <property type="entry name" value="Peptidase_C19_UCH"/>
</dbReference>
<dbReference type="Gene3D" id="3.90.70.10">
    <property type="entry name" value="Cysteine proteinases"/>
    <property type="match status" value="2"/>
</dbReference>
<dbReference type="SUPFAM" id="SSF54001">
    <property type="entry name" value="Cysteine proteinases"/>
    <property type="match status" value="1"/>
</dbReference>
<dbReference type="GO" id="GO:0016579">
    <property type="term" value="P:protein deubiquitination"/>
    <property type="evidence" value="ECO:0007669"/>
    <property type="project" value="InterPro"/>
</dbReference>
<dbReference type="InterPro" id="IPR038765">
    <property type="entry name" value="Papain-like_cys_pep_sf"/>
</dbReference>
<sequence length="445" mass="51689">MSSSPVERGQLQKKQPRPSFFQRINSIRKKTPQTIPSDNSAQSETENNSGQGNRTFFSTIGNFVGFSLESIPGSNTPEMKAIELCKSIGWDNVSFFQLIEYINELRLSKTMLSFNPRINSYENISSFIKHYFSNDCVAAILRQFTTLQEPSVCINNGNECFGIAIIHALMSCPPFIKYVGQKQPETEIDHIIRRIVAQYLVNWHSIYITDLVSALQFEKDSREDAEEFFRRLSYAFFNSDFGKINCTKKLVCQRCNMCTLTRDENTRLMLSCNQKYTTTIQEVIKFSAREQLVERKCYVCEYPYAKIKYLYELPNVLCFSLASLWTGSSLNFIGITKNPDFSPFETEQPTESNKYRLGGVVYFRGAADERNNHYFAEVLYSTTDPKVSWFGETLIAENFYVISMNKKWKFFQEIYLADDQRDIVRIESLSQQITEKPYFLVYYKK</sequence>
<proteinExistence type="inferred from homology"/>
<dbReference type="GO" id="GO:0004843">
    <property type="term" value="F:cysteine-type deubiquitinase activity"/>
    <property type="evidence" value="ECO:0007669"/>
    <property type="project" value="InterPro"/>
</dbReference>
<dbReference type="Proteomes" id="UP000095282">
    <property type="component" value="Unplaced"/>
</dbReference>
<dbReference type="PANTHER" id="PTHR24006">
    <property type="entry name" value="UBIQUITIN CARBOXYL-TERMINAL HYDROLASE"/>
    <property type="match status" value="1"/>
</dbReference>
<dbReference type="GO" id="GO:0005634">
    <property type="term" value="C:nucleus"/>
    <property type="evidence" value="ECO:0007669"/>
    <property type="project" value="TreeGrafter"/>
</dbReference>
<evidence type="ECO:0000313" key="4">
    <source>
        <dbReference type="Proteomes" id="UP000095282"/>
    </source>
</evidence>
<dbReference type="STRING" id="1561998.A0A1I7U048"/>